<evidence type="ECO:0000313" key="3">
    <source>
        <dbReference type="Proteomes" id="UP000199227"/>
    </source>
</evidence>
<protein>
    <submittedName>
        <fullName evidence="2">Uncharacterized protein</fullName>
    </submittedName>
</protein>
<dbReference type="AlphaFoldDB" id="A0A1I5L6Y4"/>
<feature type="transmembrane region" description="Helical" evidence="1">
    <location>
        <begin position="25"/>
        <end position="45"/>
    </location>
</feature>
<proteinExistence type="predicted"/>
<dbReference type="EMBL" id="FOXB01000002">
    <property type="protein sequence ID" value="SFO92636.1"/>
    <property type="molecule type" value="Genomic_DNA"/>
</dbReference>
<dbReference type="Proteomes" id="UP000199227">
    <property type="component" value="Unassembled WGS sequence"/>
</dbReference>
<sequence length="90" mass="10072">MPKIDVPETGGRVPIAFLGIPIQRIIIALVIVIALGIYAGVLLFGPNSLMVLMGIEEQRSSYEWYIKTLKSKNAALQKEYFELKQLEPEP</sequence>
<evidence type="ECO:0000256" key="1">
    <source>
        <dbReference type="SAM" id="Phobius"/>
    </source>
</evidence>
<name>A0A1I5L6Y4_9BACT</name>
<keyword evidence="1" id="KW-0472">Membrane</keyword>
<organism evidence="2 3">
    <name type="scientific">Hydrogenimonas thermophila</name>
    <dbReference type="NCBI Taxonomy" id="223786"/>
    <lineage>
        <taxon>Bacteria</taxon>
        <taxon>Pseudomonadati</taxon>
        <taxon>Campylobacterota</taxon>
        <taxon>Epsilonproteobacteria</taxon>
        <taxon>Campylobacterales</taxon>
        <taxon>Hydrogenimonadaceae</taxon>
        <taxon>Hydrogenimonas</taxon>
    </lineage>
</organism>
<keyword evidence="1" id="KW-1133">Transmembrane helix</keyword>
<reference evidence="2 3" key="1">
    <citation type="submission" date="2016-10" db="EMBL/GenBank/DDBJ databases">
        <authorList>
            <person name="de Groot N.N."/>
        </authorList>
    </citation>
    <scope>NUCLEOTIDE SEQUENCE [LARGE SCALE GENOMIC DNA]</scope>
    <source>
        <strain evidence="2 3">EP1-55-1</strain>
    </source>
</reference>
<gene>
    <name evidence="2" type="ORF">SAMN05216234_10254</name>
</gene>
<dbReference type="STRING" id="223786.SAMN05216234_10254"/>
<accession>A0A1I5L6Y4</accession>
<keyword evidence="3" id="KW-1185">Reference proteome</keyword>
<dbReference type="RefSeq" id="WP_092910091.1">
    <property type="nucleotide sequence ID" value="NZ_CP136592.1"/>
</dbReference>
<keyword evidence="1" id="KW-0812">Transmembrane</keyword>
<evidence type="ECO:0000313" key="2">
    <source>
        <dbReference type="EMBL" id="SFO92636.1"/>
    </source>
</evidence>
<dbReference type="OrthoDB" id="5373216at2"/>